<gene>
    <name evidence="1" type="ORF">A2918_01305</name>
</gene>
<organism evidence="1 2">
    <name type="scientific">Candidatus Yanofskybacteria bacterium RIFCSPLOWO2_01_FULL_42_49</name>
    <dbReference type="NCBI Taxonomy" id="1802694"/>
    <lineage>
        <taxon>Bacteria</taxon>
        <taxon>Candidatus Yanofskyibacteriota</taxon>
    </lineage>
</organism>
<dbReference type="EMBL" id="MGKI01000009">
    <property type="protein sequence ID" value="OGN22738.1"/>
    <property type="molecule type" value="Genomic_DNA"/>
</dbReference>
<evidence type="ECO:0000313" key="1">
    <source>
        <dbReference type="EMBL" id="OGN22738.1"/>
    </source>
</evidence>
<dbReference type="Proteomes" id="UP000178227">
    <property type="component" value="Unassembled WGS sequence"/>
</dbReference>
<evidence type="ECO:0000313" key="2">
    <source>
        <dbReference type="Proteomes" id="UP000178227"/>
    </source>
</evidence>
<reference evidence="1 2" key="1">
    <citation type="journal article" date="2016" name="Nat. Commun.">
        <title>Thousands of microbial genomes shed light on interconnected biogeochemical processes in an aquifer system.</title>
        <authorList>
            <person name="Anantharaman K."/>
            <person name="Brown C.T."/>
            <person name="Hug L.A."/>
            <person name="Sharon I."/>
            <person name="Castelle C.J."/>
            <person name="Probst A.J."/>
            <person name="Thomas B.C."/>
            <person name="Singh A."/>
            <person name="Wilkins M.J."/>
            <person name="Karaoz U."/>
            <person name="Brodie E.L."/>
            <person name="Williams K.H."/>
            <person name="Hubbard S.S."/>
            <person name="Banfield J.F."/>
        </authorList>
    </citation>
    <scope>NUCLEOTIDE SEQUENCE [LARGE SCALE GENOMIC DNA]</scope>
</reference>
<accession>A0A1F8GDB6</accession>
<proteinExistence type="predicted"/>
<dbReference type="STRING" id="1802694.A2918_01305"/>
<protein>
    <submittedName>
        <fullName evidence="1">Uncharacterized protein</fullName>
    </submittedName>
</protein>
<dbReference type="AlphaFoldDB" id="A0A1F8GDB6"/>
<name>A0A1F8GDB6_9BACT</name>
<comment type="caution">
    <text evidence="1">The sequence shown here is derived from an EMBL/GenBank/DDBJ whole genome shotgun (WGS) entry which is preliminary data.</text>
</comment>
<sequence length="85" mass="9785">MIWSPSEARRHLKTCNFLTGSVFLKQFEPISPPVAAVARNLKNLNRNSELKTAKEPVKNIGSNHINKENFHLRNRRNAVFLLLFT</sequence>